<dbReference type="Proteomes" id="UP001163223">
    <property type="component" value="Chromosome"/>
</dbReference>
<keyword evidence="2" id="KW-1185">Reference proteome</keyword>
<protein>
    <submittedName>
        <fullName evidence="1">FixH family protein</fullName>
    </submittedName>
</protein>
<sequence>MERHGMRRAAVRLVAPAEDQDLEHMNDLKKRAAAAALAACLWTGLAGGASAAMSDYEFQLVNDTVATGQSVPFRVRLVDKRTGGTVSDAVIFETRLDMAPDGMETMTAPVEVVPSGEPGVYELKGNFVMAGGWRISLGAKVQGEEGTLRDELVLKAAD</sequence>
<evidence type="ECO:0000313" key="2">
    <source>
        <dbReference type="Proteomes" id="UP001163223"/>
    </source>
</evidence>
<proteinExistence type="predicted"/>
<gene>
    <name evidence="1" type="ORF">OXU80_14010</name>
</gene>
<evidence type="ECO:0000313" key="1">
    <source>
        <dbReference type="EMBL" id="WAJ31244.1"/>
    </source>
</evidence>
<reference evidence="1" key="1">
    <citation type="submission" date="2022-11" db="EMBL/GenBank/DDBJ databases">
        <title>beta-Carotene-producing bacterium, Jeongeuplla avenae sp. nov., alleviates the salt stress of Arabidopsis seedlings.</title>
        <authorList>
            <person name="Jiang L."/>
            <person name="Lee J."/>
        </authorList>
    </citation>
    <scope>NUCLEOTIDE SEQUENCE</scope>
    <source>
        <strain evidence="1">DY_R2A_6</strain>
    </source>
</reference>
<name>A0ACD4NWH9_9HYPH</name>
<accession>A0ACD4NWH9</accession>
<organism evidence="1 2">
    <name type="scientific">Antarcticirhabdus aurantiaca</name>
    <dbReference type="NCBI Taxonomy" id="2606717"/>
    <lineage>
        <taxon>Bacteria</taxon>
        <taxon>Pseudomonadati</taxon>
        <taxon>Pseudomonadota</taxon>
        <taxon>Alphaproteobacteria</taxon>
        <taxon>Hyphomicrobiales</taxon>
        <taxon>Aurantimonadaceae</taxon>
        <taxon>Antarcticirhabdus</taxon>
    </lineage>
</organism>
<dbReference type="EMBL" id="CP113520">
    <property type="protein sequence ID" value="WAJ31244.1"/>
    <property type="molecule type" value="Genomic_DNA"/>
</dbReference>